<dbReference type="Proteomes" id="UP000316612">
    <property type="component" value="Unassembled WGS sequence"/>
</dbReference>
<dbReference type="InterPro" id="IPR000086">
    <property type="entry name" value="NUDIX_hydrolase_dom"/>
</dbReference>
<feature type="domain" description="Nudix hydrolase" evidence="3">
    <location>
        <begin position="2"/>
        <end position="130"/>
    </location>
</feature>
<dbReference type="OrthoDB" id="9801098at2"/>
<dbReference type="GO" id="GO:0016799">
    <property type="term" value="F:hydrolase activity, hydrolyzing N-glycosyl compounds"/>
    <property type="evidence" value="ECO:0007669"/>
    <property type="project" value="TreeGrafter"/>
</dbReference>
<dbReference type="RefSeq" id="WP_141363770.1">
    <property type="nucleotide sequence ID" value="NZ_BAAAJL010000003.1"/>
</dbReference>
<dbReference type="GO" id="GO:0005829">
    <property type="term" value="C:cytosol"/>
    <property type="evidence" value="ECO:0007669"/>
    <property type="project" value="TreeGrafter"/>
</dbReference>
<dbReference type="PANTHER" id="PTHR31223:SF70">
    <property type="entry name" value="LOG FAMILY PROTEIN YJL055W"/>
    <property type="match status" value="1"/>
</dbReference>
<accession>A0A4Y4DRS7</accession>
<sequence length="332" mass="35280">MSDQITVSAVVIRNPEGQVLTVRKRGTDSLMFPGGKPEAGEISLQTAVREFSEELGVDLDEGSLKFLGVFTAPAANEDGFSVKATVFEHPYVEVAKPCAEIEHLQWVDPAAKTPGLAPLTQDEVFPALLRPVPAAQRLTVFTGSAIGTSPRFAQAVEAFGTAVAGSGREVVYGGGKVGLMGVVADAALAGGGQVHGVMPQVLIDGELAHPGLTSLEVVPDMHARKKLMAQLGDGFVALPGGAGTLEELFEAWTWQQLGIHRKPVALLDVDGFWQPLLRMLEQMTANGFLSSQFLDSLIVASTPEELFSKLESWVPPAAKWGKDNRETVSQNG</sequence>
<comment type="similarity">
    <text evidence="1">Belongs to the LOG family.</text>
</comment>
<dbReference type="CDD" id="cd04690">
    <property type="entry name" value="NUDIX_Hydrolase"/>
    <property type="match status" value="1"/>
</dbReference>
<evidence type="ECO:0000256" key="2">
    <source>
        <dbReference type="ARBA" id="ARBA00022801"/>
    </source>
</evidence>
<dbReference type="AlphaFoldDB" id="A0A4Y4DRS7"/>
<comment type="caution">
    <text evidence="4">The sequence shown here is derived from an EMBL/GenBank/DDBJ whole genome shotgun (WGS) entry which is preliminary data.</text>
</comment>
<dbReference type="PANTHER" id="PTHR31223">
    <property type="entry name" value="LOG FAMILY PROTEIN YJL055W"/>
    <property type="match status" value="1"/>
</dbReference>
<dbReference type="SUPFAM" id="SSF55811">
    <property type="entry name" value="Nudix"/>
    <property type="match status" value="1"/>
</dbReference>
<dbReference type="Pfam" id="PF00293">
    <property type="entry name" value="NUDIX"/>
    <property type="match status" value="1"/>
</dbReference>
<evidence type="ECO:0000313" key="4">
    <source>
        <dbReference type="EMBL" id="GED06078.1"/>
    </source>
</evidence>
<dbReference type="PROSITE" id="PS00893">
    <property type="entry name" value="NUDIX_BOX"/>
    <property type="match status" value="1"/>
</dbReference>
<dbReference type="Gene3D" id="3.90.79.10">
    <property type="entry name" value="Nucleoside Triphosphate Pyrophosphohydrolase"/>
    <property type="match status" value="1"/>
</dbReference>
<protein>
    <recommendedName>
        <fullName evidence="3">Nudix hydrolase domain-containing protein</fullName>
    </recommendedName>
</protein>
<dbReference type="InterPro" id="IPR031100">
    <property type="entry name" value="LOG_fam"/>
</dbReference>
<dbReference type="EMBL" id="BJNY01000008">
    <property type="protein sequence ID" value="GED06078.1"/>
    <property type="molecule type" value="Genomic_DNA"/>
</dbReference>
<dbReference type="InterPro" id="IPR020084">
    <property type="entry name" value="NUDIX_hydrolase_CS"/>
</dbReference>
<proteinExistence type="inferred from homology"/>
<evidence type="ECO:0000256" key="1">
    <source>
        <dbReference type="ARBA" id="ARBA00006763"/>
    </source>
</evidence>
<organism evidence="4 5">
    <name type="scientific">Glutamicibacter uratoxydans</name>
    <name type="common">Arthrobacter uratoxydans</name>
    <dbReference type="NCBI Taxonomy" id="43667"/>
    <lineage>
        <taxon>Bacteria</taxon>
        <taxon>Bacillati</taxon>
        <taxon>Actinomycetota</taxon>
        <taxon>Actinomycetes</taxon>
        <taxon>Micrococcales</taxon>
        <taxon>Micrococcaceae</taxon>
        <taxon>Glutamicibacter</taxon>
    </lineage>
</organism>
<dbReference type="InterPro" id="IPR015797">
    <property type="entry name" value="NUDIX_hydrolase-like_dom_sf"/>
</dbReference>
<dbReference type="SUPFAM" id="SSF102405">
    <property type="entry name" value="MCP/YpsA-like"/>
    <property type="match status" value="1"/>
</dbReference>
<dbReference type="GO" id="GO:0009691">
    <property type="term" value="P:cytokinin biosynthetic process"/>
    <property type="evidence" value="ECO:0007669"/>
    <property type="project" value="InterPro"/>
</dbReference>
<name>A0A4Y4DRS7_GLUUR</name>
<dbReference type="NCBIfam" id="TIGR00730">
    <property type="entry name" value="Rossman fold protein, TIGR00730 family"/>
    <property type="match status" value="1"/>
</dbReference>
<evidence type="ECO:0000259" key="3">
    <source>
        <dbReference type="PROSITE" id="PS51462"/>
    </source>
</evidence>
<keyword evidence="5" id="KW-1185">Reference proteome</keyword>
<dbReference type="InterPro" id="IPR005269">
    <property type="entry name" value="LOG"/>
</dbReference>
<dbReference type="Gene3D" id="3.40.50.450">
    <property type="match status" value="1"/>
</dbReference>
<dbReference type="PROSITE" id="PS51462">
    <property type="entry name" value="NUDIX"/>
    <property type="match status" value="1"/>
</dbReference>
<reference evidence="4 5" key="1">
    <citation type="submission" date="2019-06" db="EMBL/GenBank/DDBJ databases">
        <title>Whole genome shotgun sequence of Glutamicibacter uratoxydans NBRC 15515.</title>
        <authorList>
            <person name="Hosoyama A."/>
            <person name="Uohara A."/>
            <person name="Ohji S."/>
            <person name="Ichikawa N."/>
        </authorList>
    </citation>
    <scope>NUCLEOTIDE SEQUENCE [LARGE SCALE GENOMIC DNA]</scope>
    <source>
        <strain evidence="4 5">NBRC 15515</strain>
    </source>
</reference>
<dbReference type="Pfam" id="PF03641">
    <property type="entry name" value="Lysine_decarbox"/>
    <property type="match status" value="1"/>
</dbReference>
<gene>
    <name evidence="4" type="ORF">AUR04nite_16100</name>
</gene>
<evidence type="ECO:0000313" key="5">
    <source>
        <dbReference type="Proteomes" id="UP000316612"/>
    </source>
</evidence>
<keyword evidence="2" id="KW-0378">Hydrolase</keyword>